<accession>A0A9D3RVX3</accession>
<name>A0A9D3RVX3_ANGAN</name>
<keyword evidence="2" id="KW-1185">Reference proteome</keyword>
<dbReference type="AlphaFoldDB" id="A0A9D3RVX3"/>
<organism evidence="1 2">
    <name type="scientific">Anguilla anguilla</name>
    <name type="common">European freshwater eel</name>
    <name type="synonym">Muraena anguilla</name>
    <dbReference type="NCBI Taxonomy" id="7936"/>
    <lineage>
        <taxon>Eukaryota</taxon>
        <taxon>Metazoa</taxon>
        <taxon>Chordata</taxon>
        <taxon>Craniata</taxon>
        <taxon>Vertebrata</taxon>
        <taxon>Euteleostomi</taxon>
        <taxon>Actinopterygii</taxon>
        <taxon>Neopterygii</taxon>
        <taxon>Teleostei</taxon>
        <taxon>Anguilliformes</taxon>
        <taxon>Anguillidae</taxon>
        <taxon>Anguilla</taxon>
    </lineage>
</organism>
<proteinExistence type="predicted"/>
<comment type="caution">
    <text evidence="1">The sequence shown here is derived from an EMBL/GenBank/DDBJ whole genome shotgun (WGS) entry which is preliminary data.</text>
</comment>
<evidence type="ECO:0000313" key="1">
    <source>
        <dbReference type="EMBL" id="KAG5843596.1"/>
    </source>
</evidence>
<dbReference type="EMBL" id="JAFIRN010000008">
    <property type="protein sequence ID" value="KAG5843596.1"/>
    <property type="molecule type" value="Genomic_DNA"/>
</dbReference>
<gene>
    <name evidence="1" type="ORF">ANANG_G00152570</name>
</gene>
<sequence length="116" mass="12443">MKTSRPCSSPGPGLETTAPGHVLLNGPLNAPGRMLHIFHSSTSERTKHHAAMFCLLKPQLTVFSTPTNKAPVVSSVHPCGNVMRLSSSRTQSIFVAPSVSISIPRDLQQKETPAVF</sequence>
<reference evidence="1" key="1">
    <citation type="submission" date="2021-01" db="EMBL/GenBank/DDBJ databases">
        <title>A chromosome-scale assembly of European eel, Anguilla anguilla.</title>
        <authorList>
            <person name="Henkel C."/>
            <person name="Jong-Raadsen S.A."/>
            <person name="Dufour S."/>
            <person name="Weltzien F.-A."/>
            <person name="Palstra A.P."/>
            <person name="Pelster B."/>
            <person name="Spaink H.P."/>
            <person name="Van Den Thillart G.E."/>
            <person name="Jansen H."/>
            <person name="Zahm M."/>
            <person name="Klopp C."/>
            <person name="Cedric C."/>
            <person name="Louis A."/>
            <person name="Berthelot C."/>
            <person name="Parey E."/>
            <person name="Roest Crollius H."/>
            <person name="Montfort J."/>
            <person name="Robinson-Rechavi M."/>
            <person name="Bucao C."/>
            <person name="Bouchez O."/>
            <person name="Gislard M."/>
            <person name="Lluch J."/>
            <person name="Milhes M."/>
            <person name="Lampietro C."/>
            <person name="Lopez Roques C."/>
            <person name="Donnadieu C."/>
            <person name="Braasch I."/>
            <person name="Desvignes T."/>
            <person name="Postlethwait J."/>
            <person name="Bobe J."/>
            <person name="Guiguen Y."/>
            <person name="Dirks R."/>
        </authorList>
    </citation>
    <scope>NUCLEOTIDE SEQUENCE</scope>
    <source>
        <strain evidence="1">Tag_6206</strain>
        <tissue evidence="1">Liver</tissue>
    </source>
</reference>
<dbReference type="Proteomes" id="UP001044222">
    <property type="component" value="Chromosome 8"/>
</dbReference>
<protein>
    <submittedName>
        <fullName evidence="1">Uncharacterized protein</fullName>
    </submittedName>
</protein>
<evidence type="ECO:0000313" key="2">
    <source>
        <dbReference type="Proteomes" id="UP001044222"/>
    </source>
</evidence>